<reference evidence="1" key="1">
    <citation type="submission" date="2014-05" db="EMBL/GenBank/DDBJ databases">
        <authorList>
            <person name="Chronopoulou M."/>
        </authorList>
    </citation>
    <scope>NUCLEOTIDE SEQUENCE</scope>
    <source>
        <tissue evidence="1">Whole organism</tissue>
    </source>
</reference>
<proteinExistence type="predicted"/>
<organism evidence="1">
    <name type="scientific">Lepeophtheirus salmonis</name>
    <name type="common">Salmon louse</name>
    <name type="synonym">Caligus salmonis</name>
    <dbReference type="NCBI Taxonomy" id="72036"/>
    <lineage>
        <taxon>Eukaryota</taxon>
        <taxon>Metazoa</taxon>
        <taxon>Ecdysozoa</taxon>
        <taxon>Arthropoda</taxon>
        <taxon>Crustacea</taxon>
        <taxon>Multicrustacea</taxon>
        <taxon>Hexanauplia</taxon>
        <taxon>Copepoda</taxon>
        <taxon>Siphonostomatoida</taxon>
        <taxon>Caligidae</taxon>
        <taxon>Lepeophtheirus</taxon>
    </lineage>
</organism>
<accession>A0A0K2UH34</accession>
<protein>
    <submittedName>
        <fullName evidence="1">Uncharacterized protein</fullName>
    </submittedName>
</protein>
<dbReference type="AlphaFoldDB" id="A0A0K2UH34"/>
<dbReference type="EMBL" id="HACA01019630">
    <property type="protein sequence ID" value="CDW36991.1"/>
    <property type="molecule type" value="Transcribed_RNA"/>
</dbReference>
<sequence>CRSSISLSVLQELTLTRITPRDNPYCYSHFHDHTYKFILFIHRCFVFKIGIIITTAKEHKNYVKIVN</sequence>
<feature type="non-terminal residue" evidence="1">
    <location>
        <position position="1"/>
    </location>
</feature>
<evidence type="ECO:0000313" key="1">
    <source>
        <dbReference type="EMBL" id="CDW36991.1"/>
    </source>
</evidence>
<name>A0A0K2UH34_LEPSM</name>